<dbReference type="Proteomes" id="UP000054683">
    <property type="component" value="Unassembled WGS sequence"/>
</dbReference>
<evidence type="ECO:0000256" key="1">
    <source>
        <dbReference type="SAM" id="MobiDB-lite"/>
    </source>
</evidence>
<feature type="transmembrane region" description="Helical" evidence="2">
    <location>
        <begin position="226"/>
        <end position="244"/>
    </location>
</feature>
<feature type="compositionally biased region" description="Low complexity" evidence="1">
    <location>
        <begin position="453"/>
        <end position="468"/>
    </location>
</feature>
<keyword evidence="2" id="KW-1133">Transmembrane helix</keyword>
<reference evidence="3 4" key="1">
    <citation type="submission" date="2016-01" db="EMBL/GenBank/DDBJ databases">
        <authorList>
            <person name="Oliw E.H."/>
        </authorList>
    </citation>
    <scope>NUCLEOTIDE SEQUENCE [LARGE SCALE GENOMIC DNA]</scope>
    <source>
        <strain evidence="3">LMG 27134</strain>
    </source>
</reference>
<feature type="transmembrane region" description="Helical" evidence="2">
    <location>
        <begin position="30"/>
        <end position="51"/>
    </location>
</feature>
<feature type="transmembrane region" description="Helical" evidence="2">
    <location>
        <begin position="174"/>
        <end position="191"/>
    </location>
</feature>
<dbReference type="EMBL" id="FCOK02000082">
    <property type="protein sequence ID" value="SAL67144.1"/>
    <property type="molecule type" value="Genomic_DNA"/>
</dbReference>
<feature type="transmembrane region" description="Helical" evidence="2">
    <location>
        <begin position="372"/>
        <end position="393"/>
    </location>
</feature>
<keyword evidence="2" id="KW-0472">Membrane</keyword>
<evidence type="ECO:0000313" key="4">
    <source>
        <dbReference type="Proteomes" id="UP000054683"/>
    </source>
</evidence>
<feature type="transmembrane region" description="Helical" evidence="2">
    <location>
        <begin position="332"/>
        <end position="360"/>
    </location>
</feature>
<feature type="transmembrane region" description="Helical" evidence="2">
    <location>
        <begin position="63"/>
        <end position="81"/>
    </location>
</feature>
<feature type="transmembrane region" description="Helical" evidence="2">
    <location>
        <begin position="122"/>
        <end position="139"/>
    </location>
</feature>
<dbReference type="OrthoDB" id="8954450at2"/>
<proteinExistence type="predicted"/>
<evidence type="ECO:0000313" key="3">
    <source>
        <dbReference type="EMBL" id="SAL67144.1"/>
    </source>
</evidence>
<feature type="transmembrane region" description="Helical" evidence="2">
    <location>
        <begin position="405"/>
        <end position="423"/>
    </location>
</feature>
<feature type="transmembrane region" description="Helical" evidence="2">
    <location>
        <begin position="151"/>
        <end position="169"/>
    </location>
</feature>
<name>A0A158JE55_9BURK</name>
<organism evidence="3 4">
    <name type="scientific">Caballeronia udeis</name>
    <dbReference type="NCBI Taxonomy" id="1232866"/>
    <lineage>
        <taxon>Bacteria</taxon>
        <taxon>Pseudomonadati</taxon>
        <taxon>Pseudomonadota</taxon>
        <taxon>Betaproteobacteria</taxon>
        <taxon>Burkholderiales</taxon>
        <taxon>Burkholderiaceae</taxon>
        <taxon>Caballeronia</taxon>
    </lineage>
</organism>
<keyword evidence="2" id="KW-0812">Transmembrane</keyword>
<sequence>MRNKFTTLWIWLLICPLAFDYKAGLDDGSHAMQIIMTLPVLGAGLILWLIAPGFTRRSRFRSIITAGTVATVAGSIVAQLMQDNDFGNYLRTLLPFGLFLLGYLAACRPWQGDRLEQFEKALFWSMALSLVFSFAYGMATSGGPLDDVRYRIISATFLGLQGVLLHQFVIAKRFTMINLALFLGTILIELLSVTRSLLVGTVLLFAFATWLSAPSARHLAKAGMRAVLTGLLLAAMAAGAAMFFPDVADHWAQRIYASKETTSGMDPTTITRLAEMKDQYDQVTSTPSALIAGKGYGAVYHYSPDYLPDLAGQISKKDFYAIREFAAGHNFWVYQFFAGGLLFGLWMPLAILLALGLGGIAYRVWRRRVPDLLYLPVMGRSLLLLAGLPAMSIGGNPLGPRYSGLVFGVALGLLVATYTRLSYAMQERDAQRRAKQGLPKKRRPGTPAPAPNVTPVTPVTPVAMPTPVSAHAPALNEGRDPTGTMSRYTSA</sequence>
<accession>A0A158JE55</accession>
<evidence type="ECO:0000256" key="2">
    <source>
        <dbReference type="SAM" id="Phobius"/>
    </source>
</evidence>
<protein>
    <submittedName>
        <fullName evidence="3">Uncharacterized protein</fullName>
    </submittedName>
</protein>
<dbReference type="RefSeq" id="WP_062091793.1">
    <property type="nucleotide sequence ID" value="NZ_FCOK02000082.1"/>
</dbReference>
<dbReference type="AlphaFoldDB" id="A0A158JE55"/>
<feature type="transmembrane region" description="Helical" evidence="2">
    <location>
        <begin position="197"/>
        <end position="214"/>
    </location>
</feature>
<gene>
    <name evidence="3" type="ORF">AWB69_07655</name>
</gene>
<feature type="transmembrane region" description="Helical" evidence="2">
    <location>
        <begin position="93"/>
        <end position="110"/>
    </location>
</feature>
<feature type="region of interest" description="Disordered" evidence="1">
    <location>
        <begin position="432"/>
        <end position="491"/>
    </location>
</feature>
<feature type="compositionally biased region" description="Basic residues" evidence="1">
    <location>
        <begin position="433"/>
        <end position="444"/>
    </location>
</feature>